<dbReference type="SUPFAM" id="SSF53474">
    <property type="entry name" value="alpha/beta-Hydrolases"/>
    <property type="match status" value="1"/>
</dbReference>
<dbReference type="RefSeq" id="WP_221249230.1">
    <property type="nucleotide sequence ID" value="NZ_AP024355.1"/>
</dbReference>
<evidence type="ECO:0008006" key="3">
    <source>
        <dbReference type="Google" id="ProtNLM"/>
    </source>
</evidence>
<dbReference type="Gene3D" id="3.40.50.1820">
    <property type="entry name" value="alpha/beta hydrolase"/>
    <property type="match status" value="1"/>
</dbReference>
<proteinExistence type="predicted"/>
<dbReference type="Proteomes" id="UP001319827">
    <property type="component" value="Chromosome"/>
</dbReference>
<evidence type="ECO:0000313" key="1">
    <source>
        <dbReference type="EMBL" id="BCR05832.1"/>
    </source>
</evidence>
<name>A0ABN6E0I7_9BACT</name>
<dbReference type="InterPro" id="IPR029058">
    <property type="entry name" value="AB_hydrolase_fold"/>
</dbReference>
<reference evidence="1 2" key="1">
    <citation type="journal article" date="2016" name="C (Basel)">
        <title>Selective Growth of and Electricity Production by Marine Exoelectrogenic Bacteria in Self-Aggregated Hydrogel of Microbially Reduced Graphene Oxide.</title>
        <authorList>
            <person name="Yoshida N."/>
            <person name="Goto Y."/>
            <person name="Miyata Y."/>
        </authorList>
    </citation>
    <scope>NUCLEOTIDE SEQUENCE [LARGE SCALE GENOMIC DNA]</scope>
    <source>
        <strain evidence="1 2">NIT-T3</strain>
    </source>
</reference>
<protein>
    <recommendedName>
        <fullName evidence="3">Alpha/beta hydrolase</fullName>
    </recommendedName>
</protein>
<evidence type="ECO:0000313" key="2">
    <source>
        <dbReference type="Proteomes" id="UP001319827"/>
    </source>
</evidence>
<gene>
    <name evidence="1" type="ORF">DESUT3_29010</name>
</gene>
<sequence length="261" mass="29461">MFKRRLAGPGGLEYFLYLPRGGSAGRPLFVAVHGISRNAWEHAQAFAPLAERYAVPLVAPLFSQKDFPAYQRLVEGSGAQRPDLVLERLVEEVGMLSGARTDRLRMFGFSGGGQFVHRFALVHPRRVARYAMGAPGWYTFPDEARRFPRGWRPSRRLPGLCLKPRRCLKIPACVLVGEFDVERDEDFNTAARLDRQQGANRLERGRNWVAAMQQAARSRGLETPFRFQVLASSDHAFMTCMTAGQMGEAVFRFLFGKIRRG</sequence>
<organism evidence="1 2">
    <name type="scientific">Desulfuromonas versatilis</name>
    <dbReference type="NCBI Taxonomy" id="2802975"/>
    <lineage>
        <taxon>Bacteria</taxon>
        <taxon>Pseudomonadati</taxon>
        <taxon>Thermodesulfobacteriota</taxon>
        <taxon>Desulfuromonadia</taxon>
        <taxon>Desulfuromonadales</taxon>
        <taxon>Desulfuromonadaceae</taxon>
        <taxon>Desulfuromonas</taxon>
    </lineage>
</organism>
<dbReference type="EMBL" id="AP024355">
    <property type="protein sequence ID" value="BCR05832.1"/>
    <property type="molecule type" value="Genomic_DNA"/>
</dbReference>
<reference evidence="1 2" key="2">
    <citation type="journal article" date="2021" name="Int. J. Syst. Evol. Microbiol.">
        <title>Isolation and Polyphasic Characterization of Desulfuromonas versatilis sp. Nov., an Electrogenic Bacteria Capable of Versatile Metabolism Isolated from a Graphene Oxide-Reducing Enrichment Culture.</title>
        <authorList>
            <person name="Xie L."/>
            <person name="Yoshida N."/>
            <person name="Ishii S."/>
            <person name="Meng L."/>
        </authorList>
    </citation>
    <scope>NUCLEOTIDE SEQUENCE [LARGE SCALE GENOMIC DNA]</scope>
    <source>
        <strain evidence="1 2">NIT-T3</strain>
    </source>
</reference>
<keyword evidence="2" id="KW-1185">Reference proteome</keyword>
<accession>A0ABN6E0I7</accession>